<proteinExistence type="predicted"/>
<evidence type="ECO:0000256" key="1">
    <source>
        <dbReference type="ARBA" id="ARBA00022857"/>
    </source>
</evidence>
<dbReference type="AlphaFoldDB" id="A0AAX6MHP6"/>
<organism evidence="4 5">
    <name type="scientific">Daldinia eschscholtzii</name>
    <dbReference type="NCBI Taxonomy" id="292717"/>
    <lineage>
        <taxon>Eukaryota</taxon>
        <taxon>Fungi</taxon>
        <taxon>Dikarya</taxon>
        <taxon>Ascomycota</taxon>
        <taxon>Pezizomycotina</taxon>
        <taxon>Sordariomycetes</taxon>
        <taxon>Xylariomycetidae</taxon>
        <taxon>Xylariales</taxon>
        <taxon>Hypoxylaceae</taxon>
        <taxon>Daldinia</taxon>
    </lineage>
</organism>
<dbReference type="SUPFAM" id="SSF51735">
    <property type="entry name" value="NAD(P)-binding Rossmann-fold domains"/>
    <property type="match status" value="1"/>
</dbReference>
<dbReference type="Pfam" id="PF05368">
    <property type="entry name" value="NmrA"/>
    <property type="match status" value="1"/>
</dbReference>
<keyword evidence="1" id="KW-0521">NADP</keyword>
<evidence type="ECO:0000256" key="2">
    <source>
        <dbReference type="ARBA" id="ARBA00023002"/>
    </source>
</evidence>
<evidence type="ECO:0000313" key="5">
    <source>
        <dbReference type="Proteomes" id="UP001369815"/>
    </source>
</evidence>
<reference evidence="4 5" key="1">
    <citation type="journal article" date="2024" name="Front Chem Biol">
        <title>Unveiling the potential of Daldinia eschscholtzii MFLUCC 19-0629 through bioactivity and bioinformatics studies for enhanced sustainable agriculture production.</title>
        <authorList>
            <person name="Brooks S."/>
            <person name="Weaver J.A."/>
            <person name="Klomchit A."/>
            <person name="Alharthi S.A."/>
            <person name="Onlamun T."/>
            <person name="Nurani R."/>
            <person name="Vong T.K."/>
            <person name="Alberti F."/>
            <person name="Greco C."/>
        </authorList>
    </citation>
    <scope>NUCLEOTIDE SEQUENCE [LARGE SCALE GENOMIC DNA]</scope>
    <source>
        <strain evidence="4">MFLUCC 19-0629</strain>
    </source>
</reference>
<dbReference type="EMBL" id="JBANMG010000006">
    <property type="protein sequence ID" value="KAK6951973.1"/>
    <property type="molecule type" value="Genomic_DNA"/>
</dbReference>
<dbReference type="InterPro" id="IPR051609">
    <property type="entry name" value="NmrA/Isoflavone_reductase-like"/>
</dbReference>
<dbReference type="InterPro" id="IPR036291">
    <property type="entry name" value="NAD(P)-bd_dom_sf"/>
</dbReference>
<dbReference type="PANTHER" id="PTHR47706:SF1">
    <property type="entry name" value="CIPA-LIKE, PUTATIVE (AFU_ORTHOLOGUE AFUA_1G12460)-RELATED"/>
    <property type="match status" value="1"/>
</dbReference>
<accession>A0AAX6MHP6</accession>
<dbReference type="GO" id="GO:0016491">
    <property type="term" value="F:oxidoreductase activity"/>
    <property type="evidence" value="ECO:0007669"/>
    <property type="project" value="UniProtKB-KW"/>
</dbReference>
<dbReference type="InterPro" id="IPR008030">
    <property type="entry name" value="NmrA-like"/>
</dbReference>
<dbReference type="CDD" id="cd05259">
    <property type="entry name" value="PCBER_SDR_a"/>
    <property type="match status" value="1"/>
</dbReference>
<keyword evidence="5" id="KW-1185">Reference proteome</keyword>
<dbReference type="InterPro" id="IPR045312">
    <property type="entry name" value="PCBER-like"/>
</dbReference>
<dbReference type="Proteomes" id="UP001369815">
    <property type="component" value="Unassembled WGS sequence"/>
</dbReference>
<feature type="domain" description="NmrA-like" evidence="3">
    <location>
        <begin position="6"/>
        <end position="222"/>
    </location>
</feature>
<evidence type="ECO:0000313" key="4">
    <source>
        <dbReference type="EMBL" id="KAK6951973.1"/>
    </source>
</evidence>
<protein>
    <recommendedName>
        <fullName evidence="3">NmrA-like domain-containing protein</fullName>
    </recommendedName>
</protein>
<evidence type="ECO:0000259" key="3">
    <source>
        <dbReference type="Pfam" id="PF05368"/>
    </source>
</evidence>
<dbReference type="Gene3D" id="3.40.50.720">
    <property type="entry name" value="NAD(P)-binding Rossmann-like Domain"/>
    <property type="match status" value="1"/>
</dbReference>
<sequence>MASITKVAIAGATGNLGPSVLKQLLEDGFKVTVLARKGATHTFPPSVTVAEIDYESPASLEKALSGQDAVVSAVGFDGLPSQTPLVQAAVKVGVKRFIPSEYGGDAENEKILSLPPFRPKKVVTDLLKKEAAAGSITYTLISTGPFLDMGTRFGFIIDLKNKKINLWDGGERPFSTTTVASTAKAVSEVLKHPEETKNRNVHVHNAHVSLKELLEHAKKAVGPDGWTSEVKSIDEHLKRAYAEFEKGKDSRVEFIAAGIWGEGYGAHFEQVDNELLGVKEFTDAELQDYLKSLAN</sequence>
<gene>
    <name evidence="4" type="ORF">Daesc_006499</name>
</gene>
<dbReference type="PANTHER" id="PTHR47706">
    <property type="entry name" value="NMRA-LIKE FAMILY PROTEIN"/>
    <property type="match status" value="1"/>
</dbReference>
<comment type="caution">
    <text evidence="4">The sequence shown here is derived from an EMBL/GenBank/DDBJ whole genome shotgun (WGS) entry which is preliminary data.</text>
</comment>
<name>A0AAX6MHP6_9PEZI</name>
<keyword evidence="2" id="KW-0560">Oxidoreductase</keyword>